<proteinExistence type="predicted"/>
<dbReference type="Pfam" id="PF01476">
    <property type="entry name" value="LysM"/>
    <property type="match status" value="1"/>
</dbReference>
<evidence type="ECO:0000256" key="1">
    <source>
        <dbReference type="SAM" id="MobiDB-lite"/>
    </source>
</evidence>
<dbReference type="PROSITE" id="PS51782">
    <property type="entry name" value="LYSM"/>
    <property type="match status" value="1"/>
</dbReference>
<organism evidence="3 4">
    <name type="scientific">Liquorilactobacillus sucicola DSM 21376 = JCM 15457</name>
    <dbReference type="NCBI Taxonomy" id="1423806"/>
    <lineage>
        <taxon>Bacteria</taxon>
        <taxon>Bacillati</taxon>
        <taxon>Bacillota</taxon>
        <taxon>Bacilli</taxon>
        <taxon>Lactobacillales</taxon>
        <taxon>Lactobacillaceae</taxon>
        <taxon>Liquorilactobacillus</taxon>
    </lineage>
</organism>
<reference evidence="3 4" key="1">
    <citation type="journal article" date="2015" name="Genome Announc.">
        <title>Expanding the biotechnology potential of lactobacilli through comparative genomics of 213 strains and associated genera.</title>
        <authorList>
            <person name="Sun Z."/>
            <person name="Harris H.M."/>
            <person name="McCann A."/>
            <person name="Guo C."/>
            <person name="Argimon S."/>
            <person name="Zhang W."/>
            <person name="Yang X."/>
            <person name="Jeffery I.B."/>
            <person name="Cooney J.C."/>
            <person name="Kagawa T.F."/>
            <person name="Liu W."/>
            <person name="Song Y."/>
            <person name="Salvetti E."/>
            <person name="Wrobel A."/>
            <person name="Rasinkangas P."/>
            <person name="Parkhill J."/>
            <person name="Rea M.C."/>
            <person name="O'Sullivan O."/>
            <person name="Ritari J."/>
            <person name="Douillard F.P."/>
            <person name="Paul Ross R."/>
            <person name="Yang R."/>
            <person name="Briner A.E."/>
            <person name="Felis G.E."/>
            <person name="de Vos W.M."/>
            <person name="Barrangou R."/>
            <person name="Klaenhammer T.R."/>
            <person name="Caufield P.W."/>
            <person name="Cui Y."/>
            <person name="Zhang H."/>
            <person name="O'Toole P.W."/>
        </authorList>
    </citation>
    <scope>NUCLEOTIDE SEQUENCE [LARGE SCALE GENOMIC DNA]</scope>
    <source>
        <strain evidence="3 4">DSM 21376</strain>
    </source>
</reference>
<dbReference type="SMART" id="SM00257">
    <property type="entry name" value="LysM"/>
    <property type="match status" value="1"/>
</dbReference>
<accession>A0A023CXU6</accession>
<dbReference type="EMBL" id="AYZF01000002">
    <property type="protein sequence ID" value="KRN07682.1"/>
    <property type="molecule type" value="Genomic_DNA"/>
</dbReference>
<feature type="domain" description="LysM" evidence="2">
    <location>
        <begin position="54"/>
        <end position="98"/>
    </location>
</feature>
<dbReference type="RefSeq" id="WP_051993335.1">
    <property type="nucleotide sequence ID" value="NZ_AYZF01000002.1"/>
</dbReference>
<dbReference type="InterPro" id="IPR036779">
    <property type="entry name" value="LysM_dom_sf"/>
</dbReference>
<dbReference type="eggNOG" id="COG1388">
    <property type="taxonomic scope" value="Bacteria"/>
</dbReference>
<comment type="caution">
    <text evidence="3">The sequence shown here is derived from an EMBL/GenBank/DDBJ whole genome shotgun (WGS) entry which is preliminary data.</text>
</comment>
<gene>
    <name evidence="3" type="ORF">FD15_GL000978</name>
</gene>
<evidence type="ECO:0000259" key="2">
    <source>
        <dbReference type="PROSITE" id="PS51782"/>
    </source>
</evidence>
<feature type="region of interest" description="Disordered" evidence="1">
    <location>
        <begin position="1"/>
        <end position="20"/>
    </location>
</feature>
<dbReference type="Proteomes" id="UP000050961">
    <property type="component" value="Unassembled WGS sequence"/>
</dbReference>
<dbReference type="STRING" id="1423806.FD15_GL000978"/>
<keyword evidence="4" id="KW-1185">Reference proteome</keyword>
<evidence type="ECO:0000313" key="4">
    <source>
        <dbReference type="Proteomes" id="UP000050961"/>
    </source>
</evidence>
<feature type="compositionally biased region" description="Polar residues" evidence="1">
    <location>
        <begin position="1"/>
        <end position="10"/>
    </location>
</feature>
<dbReference type="Gene3D" id="3.10.350.10">
    <property type="entry name" value="LysM domain"/>
    <property type="match status" value="1"/>
</dbReference>
<dbReference type="PATRIC" id="fig|1423806.3.peg.995"/>
<evidence type="ECO:0000313" key="3">
    <source>
        <dbReference type="EMBL" id="KRN07682.1"/>
    </source>
</evidence>
<dbReference type="SUPFAM" id="SSF54106">
    <property type="entry name" value="LysM domain"/>
    <property type="match status" value="1"/>
</dbReference>
<name>A0A023CXU6_9LACO</name>
<sequence length="208" mass="22618">MSIDASQSVGGPTELKKAADSKLVHGNQTDGQAFRQILANQNIDSSTSSNAKRQNITIKWGDTVSELAEKYNTSTAAITAANNLQNPDFILAGNRLVIPGSSKQTTVAAATTKTATPSSAIVNAKYESSDSRESSAEAQARAYIVEHESGGNYNARNGKYIGKYQLDSSYLKGDYSPANQERVANHYVAQRYGTWVNAMQHWKSNNWY</sequence>
<dbReference type="OrthoDB" id="117366at2"/>
<dbReference type="CDD" id="cd00118">
    <property type="entry name" value="LysM"/>
    <property type="match status" value="1"/>
</dbReference>
<dbReference type="InterPro" id="IPR018392">
    <property type="entry name" value="LysM"/>
</dbReference>
<protein>
    <submittedName>
        <fullName evidence="3">Peptidoglycan-binding protein</fullName>
    </submittedName>
</protein>
<dbReference type="AlphaFoldDB" id="A0A023CXU6"/>